<name>V6STR4_9FLAO</name>
<dbReference type="Proteomes" id="UP000018004">
    <property type="component" value="Unassembled WGS sequence"/>
</dbReference>
<gene>
    <name evidence="2" type="ORF">FLJC2902T_05220</name>
</gene>
<dbReference type="RefSeq" id="WP_023578208.1">
    <property type="nucleotide sequence ID" value="NZ_AVGG01000001.1"/>
</dbReference>
<dbReference type="InterPro" id="IPR053864">
    <property type="entry name" value="DUF6933"/>
</dbReference>
<accession>V6STR4</accession>
<dbReference type="PATRIC" id="fig|1341181.4.peg.518"/>
<dbReference type="eggNOG" id="ENOG5032CX5">
    <property type="taxonomic scope" value="Bacteria"/>
</dbReference>
<dbReference type="AlphaFoldDB" id="V6STR4"/>
<dbReference type="Pfam" id="PF22016">
    <property type="entry name" value="DUF6933"/>
    <property type="match status" value="1"/>
</dbReference>
<keyword evidence="3" id="KW-1185">Reference proteome</keyword>
<feature type="domain" description="DUF6933" evidence="1">
    <location>
        <begin position="4"/>
        <end position="158"/>
    </location>
</feature>
<reference evidence="2 3" key="1">
    <citation type="submission" date="2013-08" db="EMBL/GenBank/DDBJ databases">
        <title>Flavobacterium limnosediminis JC2902 genome sequencing.</title>
        <authorList>
            <person name="Lee K."/>
            <person name="Yi H."/>
            <person name="Park S."/>
            <person name="Chun J."/>
        </authorList>
    </citation>
    <scope>NUCLEOTIDE SEQUENCE [LARGE SCALE GENOMIC DNA]</scope>
    <source>
        <strain evidence="2 3">JC2902</strain>
    </source>
</reference>
<dbReference type="EMBL" id="AVGG01000001">
    <property type="protein sequence ID" value="ESU30031.1"/>
    <property type="molecule type" value="Genomic_DNA"/>
</dbReference>
<evidence type="ECO:0000313" key="2">
    <source>
        <dbReference type="EMBL" id="ESU30031.1"/>
    </source>
</evidence>
<evidence type="ECO:0000313" key="3">
    <source>
        <dbReference type="Proteomes" id="UP000018004"/>
    </source>
</evidence>
<comment type="caution">
    <text evidence="2">The sequence shown here is derived from an EMBL/GenBank/DDBJ whole genome shotgun (WGS) entry which is preliminary data.</text>
</comment>
<dbReference type="OrthoDB" id="822841at2"/>
<evidence type="ECO:0000259" key="1">
    <source>
        <dbReference type="Pfam" id="PF22016"/>
    </source>
</evidence>
<organism evidence="2 3">
    <name type="scientific">Flavobacterium limnosediminis JC2902</name>
    <dbReference type="NCBI Taxonomy" id="1341181"/>
    <lineage>
        <taxon>Bacteria</taxon>
        <taxon>Pseudomonadati</taxon>
        <taxon>Bacteroidota</taxon>
        <taxon>Flavobacteriia</taxon>
        <taxon>Flavobacteriales</taxon>
        <taxon>Flavobacteriaceae</taxon>
        <taxon>Flavobacterium</taxon>
    </lineage>
</organism>
<sequence length="168" mass="19415">MINIYCSTKLSSIIKSEKFIGGNSDPENEWSAHLFPIAGRKCAIFVNKETLYSVVLVDVLKKDLLNLQVIFTEFLIKQLEINKMLTPKYESHIRETNQIMNIYTTDNDRKTMGSLTDFIYHIKASYYDSGDLDTVKTYVVKYLNTMPSKVLKFYTPNDAMNQKIKNFG</sequence>
<protein>
    <recommendedName>
        <fullName evidence="1">DUF6933 domain-containing protein</fullName>
    </recommendedName>
</protein>
<proteinExistence type="predicted"/>